<dbReference type="InterPro" id="IPR048365">
    <property type="entry name" value="TNP-like_RNaseH_N"/>
</dbReference>
<dbReference type="Proteomes" id="UP001642540">
    <property type="component" value="Unassembled WGS sequence"/>
</dbReference>
<keyword evidence="6" id="KW-1185">Reference proteome</keyword>
<dbReference type="Pfam" id="PF21787">
    <property type="entry name" value="TNP-like_RNaseH_N"/>
    <property type="match status" value="1"/>
</dbReference>
<name>A0ABP1RQS9_9HEXA</name>
<evidence type="ECO:0000259" key="4">
    <source>
        <dbReference type="Pfam" id="PF21788"/>
    </source>
</evidence>
<gene>
    <name evidence="5" type="ORF">ODALV1_LOCUS24964</name>
</gene>
<evidence type="ECO:0000313" key="6">
    <source>
        <dbReference type="Proteomes" id="UP001642540"/>
    </source>
</evidence>
<evidence type="ECO:0000256" key="1">
    <source>
        <dbReference type="SAM" id="Coils"/>
    </source>
</evidence>
<feature type="domain" description="Transposable element P transposase-like GTP-binding insertion" evidence="4">
    <location>
        <begin position="434"/>
        <end position="545"/>
    </location>
</feature>
<dbReference type="InterPro" id="IPR021896">
    <property type="entry name" value="THAP9-like_HTH"/>
</dbReference>
<dbReference type="Pfam" id="PF12017">
    <property type="entry name" value="Tnp_P_element"/>
    <property type="match status" value="1"/>
</dbReference>
<keyword evidence="1" id="KW-0175">Coiled coil</keyword>
<dbReference type="EMBL" id="CAXLJM020000096">
    <property type="protein sequence ID" value="CAL8133209.1"/>
    <property type="molecule type" value="Genomic_DNA"/>
</dbReference>
<sequence>MSVCDDHFQYDAFVINGKKRKLLRGKYPTLVPEGDISHQVVCVVGEKTETKPFKTSLCASGLAIEPSNLNILSQKVEESVFLINPPPPHACNQQFKQDNVLSTSTKTFMKRSDVLEMEIRELKQHNAALKVDHTNQRIENDALNKRITHLKSRVEELQKENHVLRQYRARVGKREEARQKKICDAQVESKKSTNVNVASQTESIPSSQMELFLHDLIQRKDCNKNFPYTKILREVSFIIHYYSPVVYKYVRNLFENLLPHPCQFVRWTSFIDASPGLIAVSFNHIAKTNEVSKKYYSVSCDEMAIRTDIVFNREKLIGYVDGGGLTHVQDPSEHAKNAFFVVATEINGGKSIPIAYILTRGLRASQITEIITKCLVAMHNAGGEVISITFDGLPANFKAMENMGANFELGTDKFKTFIEHPATKDKVYIMPDSSHMFKLVRNNFKACKILRNGSGDFINWGYIARLQEIQDIEGVRAGNKLTKSHIQFEKQKMKTRLCAQALSHSVATAIDFCRKINVDGFKDSEATCEFLDVCDKLFDMFNSRPRGMGLKTPMKISNSTIWSPFLNKAKSYLLTLECKAKDEYKPIYQTGKGTFVKGLVTSITSLQMIMVDIEEGKIILE</sequence>
<evidence type="ECO:0000259" key="3">
    <source>
        <dbReference type="Pfam" id="PF21787"/>
    </source>
</evidence>
<organism evidence="5 6">
    <name type="scientific">Orchesella dallaii</name>
    <dbReference type="NCBI Taxonomy" id="48710"/>
    <lineage>
        <taxon>Eukaryota</taxon>
        <taxon>Metazoa</taxon>
        <taxon>Ecdysozoa</taxon>
        <taxon>Arthropoda</taxon>
        <taxon>Hexapoda</taxon>
        <taxon>Collembola</taxon>
        <taxon>Entomobryomorpha</taxon>
        <taxon>Entomobryoidea</taxon>
        <taxon>Orchesellidae</taxon>
        <taxon>Orchesellinae</taxon>
        <taxon>Orchesella</taxon>
    </lineage>
</organism>
<proteinExistence type="predicted"/>
<feature type="domain" description="THAP9-like helix-turn-helix" evidence="2">
    <location>
        <begin position="206"/>
        <end position="267"/>
    </location>
</feature>
<evidence type="ECO:0008006" key="7">
    <source>
        <dbReference type="Google" id="ProtNLM"/>
    </source>
</evidence>
<feature type="coiled-coil region" evidence="1">
    <location>
        <begin position="112"/>
        <end position="167"/>
    </location>
</feature>
<protein>
    <recommendedName>
        <fullName evidence="7">DNA transposase THAP9</fullName>
    </recommendedName>
</protein>
<dbReference type="PANTHER" id="PTHR47577:SF2">
    <property type="entry name" value="THAP DOMAIN CONTAINING 9"/>
    <property type="match status" value="1"/>
</dbReference>
<evidence type="ECO:0000259" key="2">
    <source>
        <dbReference type="Pfam" id="PF12017"/>
    </source>
</evidence>
<evidence type="ECO:0000313" key="5">
    <source>
        <dbReference type="EMBL" id="CAL8133209.1"/>
    </source>
</evidence>
<reference evidence="5 6" key="1">
    <citation type="submission" date="2024-08" db="EMBL/GenBank/DDBJ databases">
        <authorList>
            <person name="Cucini C."/>
            <person name="Frati F."/>
        </authorList>
    </citation>
    <scope>NUCLEOTIDE SEQUENCE [LARGE SCALE GENOMIC DNA]</scope>
</reference>
<dbReference type="PANTHER" id="PTHR47577">
    <property type="entry name" value="THAP DOMAIN-CONTAINING PROTEIN 6"/>
    <property type="match status" value="1"/>
</dbReference>
<accession>A0ABP1RQS9</accession>
<comment type="caution">
    <text evidence="5">The sequence shown here is derived from an EMBL/GenBank/DDBJ whole genome shotgun (WGS) entry which is preliminary data.</text>
</comment>
<dbReference type="InterPro" id="IPR048366">
    <property type="entry name" value="TNP-like_GBD"/>
</dbReference>
<feature type="domain" description="Transposable element P transposase-like RNase H" evidence="3">
    <location>
        <begin position="274"/>
        <end position="404"/>
    </location>
</feature>
<dbReference type="Pfam" id="PF21788">
    <property type="entry name" value="TNP-like_GBD"/>
    <property type="match status" value="1"/>
</dbReference>